<feature type="compositionally biased region" description="Pro residues" evidence="5">
    <location>
        <begin position="346"/>
        <end position="368"/>
    </location>
</feature>
<keyword evidence="8" id="KW-1185">Reference proteome</keyword>
<proteinExistence type="inferred from homology"/>
<dbReference type="PROSITE" id="PS50893">
    <property type="entry name" value="ABC_TRANSPORTER_2"/>
    <property type="match status" value="1"/>
</dbReference>
<dbReference type="SUPFAM" id="SSF52540">
    <property type="entry name" value="P-loop containing nucleoside triphosphate hydrolases"/>
    <property type="match status" value="1"/>
</dbReference>
<evidence type="ECO:0000256" key="4">
    <source>
        <dbReference type="ARBA" id="ARBA00022840"/>
    </source>
</evidence>
<dbReference type="PATRIC" id="fig|1003195.11.peg.5655"/>
<dbReference type="HOGENOM" id="CLU_000604_1_2_11"/>
<evidence type="ECO:0000256" key="2">
    <source>
        <dbReference type="ARBA" id="ARBA00022448"/>
    </source>
</evidence>
<evidence type="ECO:0000256" key="3">
    <source>
        <dbReference type="ARBA" id="ARBA00022741"/>
    </source>
</evidence>
<sequence>MIEARGLTKRYGPKTAVHDLSFQVRPGSVTGFLGPNGSGKSTTMRMIVGLDAPTAGTVTVAGRPYRELPDAARQVGALLDAKAVHGGRTARQHLLCLAQLSGIPAHRVDQVLELVGLRAVAHLRTKGFSLGMGQRLGIAAALLGDPGVLLFDEPVNGLDPEGIHWVRNLMKGLAAEGRTVFVSSHLMSEMALTADHLIVIGRGQLLADMSVEEFIARHSTGFALVRTPDEPGAREKLSAALTGAGGAVRTEPDGALRVTGLDLPRISDLAHRADVRLWELSPHRASLEEAYMRMTQGAVDYRSGYAGPPVPGPPVPGAPVPAPGAYGPGAGYPPGAYGPGAGAGFGPPPPAAPAPAAPPAPWAAPVTPPTSEDR</sequence>
<dbReference type="Gene3D" id="3.40.50.300">
    <property type="entry name" value="P-loop containing nucleotide triphosphate hydrolases"/>
    <property type="match status" value="1"/>
</dbReference>
<accession>G8X336</accession>
<dbReference type="GO" id="GO:0005524">
    <property type="term" value="F:ATP binding"/>
    <property type="evidence" value="ECO:0007669"/>
    <property type="project" value="UniProtKB-KW"/>
</dbReference>
<gene>
    <name evidence="7" type="ordered locus">SCATT_41990</name>
</gene>
<feature type="domain" description="ABC transporter" evidence="6">
    <location>
        <begin position="2"/>
        <end position="227"/>
    </location>
</feature>
<evidence type="ECO:0000256" key="1">
    <source>
        <dbReference type="ARBA" id="ARBA00005417"/>
    </source>
</evidence>
<comment type="similarity">
    <text evidence="1">Belongs to the ABC transporter superfamily.</text>
</comment>
<name>F8JQA6_STREN</name>
<dbReference type="KEGG" id="scy:SCATT_41990"/>
<dbReference type="EMBL" id="CP003219">
    <property type="protein sequence ID" value="AEW96570.1"/>
    <property type="molecule type" value="Genomic_DNA"/>
</dbReference>
<dbReference type="RefSeq" id="WP_014144923.1">
    <property type="nucleotide sequence ID" value="NC_016111.1"/>
</dbReference>
<dbReference type="eggNOG" id="COG1131">
    <property type="taxonomic scope" value="Bacteria"/>
</dbReference>
<dbReference type="InterPro" id="IPR003439">
    <property type="entry name" value="ABC_transporter-like_ATP-bd"/>
</dbReference>
<dbReference type="STRING" id="1003195.SCATT_41990"/>
<dbReference type="AlphaFoldDB" id="F8JQA6"/>
<dbReference type="KEGG" id="sct:SCAT_4210"/>
<dbReference type="OrthoDB" id="9804819at2"/>
<dbReference type="PANTHER" id="PTHR43335:SF4">
    <property type="entry name" value="ABC TRANSPORTER, ATP-BINDING PROTEIN"/>
    <property type="match status" value="1"/>
</dbReference>
<dbReference type="InterPro" id="IPR027417">
    <property type="entry name" value="P-loop_NTPase"/>
</dbReference>
<evidence type="ECO:0000259" key="6">
    <source>
        <dbReference type="PROSITE" id="PS50893"/>
    </source>
</evidence>
<organism evidence="7 8">
    <name type="scientific">Streptantibioticus cattleyicolor (strain ATCC 35852 / DSM 46488 / JCM 4925 / NBRC 14057 / NRRL 8057)</name>
    <name type="common">Streptomyces cattleya</name>
    <dbReference type="NCBI Taxonomy" id="1003195"/>
    <lineage>
        <taxon>Bacteria</taxon>
        <taxon>Bacillati</taxon>
        <taxon>Actinomycetota</taxon>
        <taxon>Actinomycetes</taxon>
        <taxon>Kitasatosporales</taxon>
        <taxon>Streptomycetaceae</taxon>
        <taxon>Streptantibioticus</taxon>
    </lineage>
</organism>
<evidence type="ECO:0000256" key="5">
    <source>
        <dbReference type="SAM" id="MobiDB-lite"/>
    </source>
</evidence>
<keyword evidence="3" id="KW-0547">Nucleotide-binding</keyword>
<dbReference type="PANTHER" id="PTHR43335">
    <property type="entry name" value="ABC TRANSPORTER, ATP-BINDING PROTEIN"/>
    <property type="match status" value="1"/>
</dbReference>
<feature type="region of interest" description="Disordered" evidence="5">
    <location>
        <begin position="324"/>
        <end position="374"/>
    </location>
</feature>
<dbReference type="CDD" id="cd03268">
    <property type="entry name" value="ABC_BcrA_bacitracin_resist"/>
    <property type="match status" value="1"/>
</dbReference>
<keyword evidence="2" id="KW-0813">Transport</keyword>
<accession>F8JQA6</accession>
<dbReference type="Proteomes" id="UP000007842">
    <property type="component" value="Chromosome"/>
</dbReference>
<evidence type="ECO:0000313" key="7">
    <source>
        <dbReference type="EMBL" id="AEW96570.1"/>
    </source>
</evidence>
<reference evidence="8" key="1">
    <citation type="submission" date="2011-12" db="EMBL/GenBank/DDBJ databases">
        <title>Complete genome sequence of Streptomyces cattleya strain DSM 46488.</title>
        <authorList>
            <person name="Ou H.-Y."/>
            <person name="Li P."/>
            <person name="Zhao C."/>
            <person name="O'Hagan D."/>
            <person name="Deng Z."/>
        </authorList>
    </citation>
    <scope>NUCLEOTIDE SEQUENCE [LARGE SCALE GENOMIC DNA]</scope>
    <source>
        <strain evidence="8">ATCC 35852 / DSM 46488 / JCM 4925 / NBRC 14057 / NRRL 8057</strain>
    </source>
</reference>
<dbReference type="InterPro" id="IPR003593">
    <property type="entry name" value="AAA+_ATPase"/>
</dbReference>
<feature type="compositionally biased region" description="Gly residues" evidence="5">
    <location>
        <begin position="326"/>
        <end position="345"/>
    </location>
</feature>
<evidence type="ECO:0000313" key="8">
    <source>
        <dbReference type="Proteomes" id="UP000007842"/>
    </source>
</evidence>
<keyword evidence="4 7" id="KW-0067">ATP-binding</keyword>
<dbReference type="GO" id="GO:0016887">
    <property type="term" value="F:ATP hydrolysis activity"/>
    <property type="evidence" value="ECO:0007669"/>
    <property type="project" value="InterPro"/>
</dbReference>
<protein>
    <submittedName>
        <fullName evidence="7">ABC transporter ATP-binding subunit</fullName>
    </submittedName>
</protein>
<dbReference type="SMART" id="SM00382">
    <property type="entry name" value="AAA"/>
    <property type="match status" value="1"/>
</dbReference>
<dbReference type="Pfam" id="PF00005">
    <property type="entry name" value="ABC_tran"/>
    <property type="match status" value="1"/>
</dbReference>